<dbReference type="Gene3D" id="1.10.260.40">
    <property type="entry name" value="lambda repressor-like DNA-binding domains"/>
    <property type="match status" value="1"/>
</dbReference>
<keyword evidence="3" id="KW-0804">Transcription</keyword>
<keyword evidence="1" id="KW-0805">Transcription regulation</keyword>
<proteinExistence type="predicted"/>
<dbReference type="CDD" id="cd00093">
    <property type="entry name" value="HTH_XRE"/>
    <property type="match status" value="1"/>
</dbReference>
<accession>A0A1W1ZIP4</accession>
<protein>
    <submittedName>
        <fullName evidence="5">Helix-turn-helix</fullName>
    </submittedName>
</protein>
<dbReference type="InterPro" id="IPR010982">
    <property type="entry name" value="Lambda_DNA-bd_dom_sf"/>
</dbReference>
<dbReference type="GO" id="GO:0003700">
    <property type="term" value="F:DNA-binding transcription factor activity"/>
    <property type="evidence" value="ECO:0007669"/>
    <property type="project" value="TreeGrafter"/>
</dbReference>
<dbReference type="SUPFAM" id="SSF47413">
    <property type="entry name" value="lambda repressor-like DNA-binding domains"/>
    <property type="match status" value="1"/>
</dbReference>
<feature type="domain" description="HTH cro/C1-type" evidence="4">
    <location>
        <begin position="11"/>
        <end position="65"/>
    </location>
</feature>
<dbReference type="STRING" id="371602.SAMN04487984_1346"/>
<keyword evidence="2" id="KW-0238">DNA-binding</keyword>
<evidence type="ECO:0000256" key="3">
    <source>
        <dbReference type="ARBA" id="ARBA00023163"/>
    </source>
</evidence>
<dbReference type="EMBL" id="FWXK01000009">
    <property type="protein sequence ID" value="SMC48072.1"/>
    <property type="molecule type" value="Genomic_DNA"/>
</dbReference>
<evidence type="ECO:0000313" key="6">
    <source>
        <dbReference type="Proteomes" id="UP000243884"/>
    </source>
</evidence>
<dbReference type="SMART" id="SM00530">
    <property type="entry name" value="HTH_XRE"/>
    <property type="match status" value="1"/>
</dbReference>
<dbReference type="AlphaFoldDB" id="A0A1W1ZIP4"/>
<organism evidence="5 6">
    <name type="scientific">Aerococcus suis</name>
    <dbReference type="NCBI Taxonomy" id="371602"/>
    <lineage>
        <taxon>Bacteria</taxon>
        <taxon>Bacillati</taxon>
        <taxon>Bacillota</taxon>
        <taxon>Bacilli</taxon>
        <taxon>Lactobacillales</taxon>
        <taxon>Aerococcaceae</taxon>
        <taxon>Aerococcus</taxon>
    </lineage>
</organism>
<dbReference type="Proteomes" id="UP000243884">
    <property type="component" value="Unassembled WGS sequence"/>
</dbReference>
<evidence type="ECO:0000256" key="2">
    <source>
        <dbReference type="ARBA" id="ARBA00023125"/>
    </source>
</evidence>
<gene>
    <name evidence="5" type="ORF">SAMN04487984_1346</name>
</gene>
<dbReference type="OrthoDB" id="9814553at2"/>
<dbReference type="InterPro" id="IPR001387">
    <property type="entry name" value="Cro/C1-type_HTH"/>
</dbReference>
<name>A0A1W1ZIP4_9LACT</name>
<dbReference type="PANTHER" id="PTHR46797">
    <property type="entry name" value="HTH-TYPE TRANSCRIPTIONAL REGULATOR"/>
    <property type="match status" value="1"/>
</dbReference>
<reference evidence="6" key="1">
    <citation type="submission" date="2017-04" db="EMBL/GenBank/DDBJ databases">
        <authorList>
            <person name="Varghese N."/>
            <person name="Submissions S."/>
        </authorList>
    </citation>
    <scope>NUCLEOTIDE SEQUENCE [LARGE SCALE GENOMIC DNA]</scope>
    <source>
        <strain evidence="6">DSM 21500</strain>
    </source>
</reference>
<dbReference type="GO" id="GO:0003677">
    <property type="term" value="F:DNA binding"/>
    <property type="evidence" value="ECO:0007669"/>
    <property type="project" value="UniProtKB-KW"/>
</dbReference>
<dbReference type="PROSITE" id="PS50943">
    <property type="entry name" value="HTH_CROC1"/>
    <property type="match status" value="1"/>
</dbReference>
<sequence length="75" mass="8820">MNILKIFSSNVRKYRKIKGFSQEELAFISGLHRTYISAVEREKRNISLVNINKLAEALEIKPYLLLLEETEHENE</sequence>
<dbReference type="PANTHER" id="PTHR46797:SF23">
    <property type="entry name" value="HTH-TYPE TRANSCRIPTIONAL REGULATOR SUTR"/>
    <property type="match status" value="1"/>
</dbReference>
<dbReference type="RefSeq" id="WP_084099449.1">
    <property type="nucleotide sequence ID" value="NZ_FWXK01000009.1"/>
</dbReference>
<dbReference type="InterPro" id="IPR050807">
    <property type="entry name" value="TransReg_Diox_bact_type"/>
</dbReference>
<dbReference type="GO" id="GO:0005829">
    <property type="term" value="C:cytosol"/>
    <property type="evidence" value="ECO:0007669"/>
    <property type="project" value="TreeGrafter"/>
</dbReference>
<evidence type="ECO:0000259" key="4">
    <source>
        <dbReference type="PROSITE" id="PS50943"/>
    </source>
</evidence>
<evidence type="ECO:0000313" key="5">
    <source>
        <dbReference type="EMBL" id="SMC48072.1"/>
    </source>
</evidence>
<evidence type="ECO:0000256" key="1">
    <source>
        <dbReference type="ARBA" id="ARBA00023015"/>
    </source>
</evidence>
<dbReference type="Pfam" id="PF01381">
    <property type="entry name" value="HTH_3"/>
    <property type="match status" value="1"/>
</dbReference>
<keyword evidence="6" id="KW-1185">Reference proteome</keyword>